<proteinExistence type="predicted"/>
<evidence type="ECO:0000313" key="3">
    <source>
        <dbReference type="Proteomes" id="UP000664203"/>
    </source>
</evidence>
<dbReference type="OrthoDB" id="5378975at2759"/>
<gene>
    <name evidence="2" type="ORF">ALECFALPRED_002181</name>
</gene>
<name>A0A8H3EJ42_9LECA</name>
<dbReference type="Proteomes" id="UP000664203">
    <property type="component" value="Unassembled WGS sequence"/>
</dbReference>
<keyword evidence="3" id="KW-1185">Reference proteome</keyword>
<evidence type="ECO:0000313" key="2">
    <source>
        <dbReference type="EMBL" id="CAF9906273.1"/>
    </source>
</evidence>
<feature type="compositionally biased region" description="Basic and acidic residues" evidence="1">
    <location>
        <begin position="18"/>
        <end position="31"/>
    </location>
</feature>
<feature type="compositionally biased region" description="Basic and acidic residues" evidence="1">
    <location>
        <begin position="81"/>
        <end position="96"/>
    </location>
</feature>
<feature type="compositionally biased region" description="Polar residues" evidence="1">
    <location>
        <begin position="318"/>
        <end position="330"/>
    </location>
</feature>
<feature type="compositionally biased region" description="Basic and acidic residues" evidence="1">
    <location>
        <begin position="465"/>
        <end position="480"/>
    </location>
</feature>
<feature type="compositionally biased region" description="Basic and acidic residues" evidence="1">
    <location>
        <begin position="198"/>
        <end position="221"/>
    </location>
</feature>
<sequence>MADISHPPKSPTLLPPRKSVELEDPGAHDLETSEAEEDVFSDAQEARNSHSGPSSPVPTTRVGKADGRDSYGRVPGTAAYKKSERDAMPDGRESRPHSSTGQQDHVAGSRDVPIPKMVVEKVDPESPSHGDVPGTAAHSKRQADAVPDVILQAPERDVASVSGDRVDGISTDIQIPTTVVTKVDSEPSHGEVPGTDAFDMRKGDAKPDVVEKKGDTSDRSKLSKPKRTNLPIEGASPIAADGGFGPMDYGESEDESVESKHDEADNDTEADAGEGFGDDFDDFEAGAENDDFGDFDEGFEQFQMSEKEPAETDLPAPSVQSLPPSTSPFTHCSTSSPALLHITSKLIYVSKSLLDYSELDSLDDILDATNLYLDEIFPSTKDTYPPAPPTISDQNSIFLTDRSLSLWSQLVAPPPLQPPNWVRSRIRRLFLVSLGVPVDLDEILPASKQKKLILPSIHLRNRSRSPPDGRRTESRVRLKQDNASSVSVDQPSTNRTGRRRKGPPSPPELDLQTTKMLCATTHAALSNMTDDELQAHVKRLEELTTKASEVLEYWLKRRDSAVGDKEAFEGVIENLVKHARRVRK</sequence>
<reference evidence="2" key="1">
    <citation type="submission" date="2021-03" db="EMBL/GenBank/DDBJ databases">
        <authorList>
            <person name="Tagirdzhanova G."/>
        </authorList>
    </citation>
    <scope>NUCLEOTIDE SEQUENCE</scope>
</reference>
<dbReference type="PANTHER" id="PTHR38698:SF1">
    <property type="entry name" value="FUNGAL PROTEIN"/>
    <property type="match status" value="1"/>
</dbReference>
<accession>A0A8H3EJ42</accession>
<feature type="compositionally biased region" description="Basic and acidic residues" evidence="1">
    <location>
        <begin position="118"/>
        <end position="128"/>
    </location>
</feature>
<dbReference type="PANTHER" id="PTHR38698">
    <property type="entry name" value="EXPRESSED PROTEIN"/>
    <property type="match status" value="1"/>
</dbReference>
<feature type="region of interest" description="Disordered" evidence="1">
    <location>
        <begin position="457"/>
        <end position="511"/>
    </location>
</feature>
<feature type="compositionally biased region" description="Acidic residues" evidence="1">
    <location>
        <begin position="264"/>
        <end position="290"/>
    </location>
</feature>
<dbReference type="AlphaFoldDB" id="A0A8H3EJ42"/>
<dbReference type="Pfam" id="PF17104">
    <property type="entry name" value="YBL010C_LAA2"/>
    <property type="match status" value="1"/>
</dbReference>
<feature type="region of interest" description="Disordered" evidence="1">
    <location>
        <begin position="1"/>
        <end position="145"/>
    </location>
</feature>
<evidence type="ECO:0000256" key="1">
    <source>
        <dbReference type="SAM" id="MobiDB-lite"/>
    </source>
</evidence>
<feature type="region of interest" description="Disordered" evidence="1">
    <location>
        <begin position="306"/>
        <end position="330"/>
    </location>
</feature>
<feature type="region of interest" description="Disordered" evidence="1">
    <location>
        <begin position="177"/>
        <end position="290"/>
    </location>
</feature>
<dbReference type="EMBL" id="CAJPDR010000016">
    <property type="protein sequence ID" value="CAF9906273.1"/>
    <property type="molecule type" value="Genomic_DNA"/>
</dbReference>
<protein>
    <submittedName>
        <fullName evidence="2">Uncharacterized protein</fullName>
    </submittedName>
</protein>
<feature type="compositionally biased region" description="Polar residues" evidence="1">
    <location>
        <begin position="481"/>
        <end position="495"/>
    </location>
</feature>
<feature type="compositionally biased region" description="Polar residues" evidence="1">
    <location>
        <begin position="49"/>
        <end position="58"/>
    </location>
</feature>
<organism evidence="2 3">
    <name type="scientific">Alectoria fallacina</name>
    <dbReference type="NCBI Taxonomy" id="1903189"/>
    <lineage>
        <taxon>Eukaryota</taxon>
        <taxon>Fungi</taxon>
        <taxon>Dikarya</taxon>
        <taxon>Ascomycota</taxon>
        <taxon>Pezizomycotina</taxon>
        <taxon>Lecanoromycetes</taxon>
        <taxon>OSLEUM clade</taxon>
        <taxon>Lecanoromycetidae</taxon>
        <taxon>Lecanorales</taxon>
        <taxon>Lecanorineae</taxon>
        <taxon>Parmeliaceae</taxon>
        <taxon>Alectoria</taxon>
    </lineage>
</organism>
<comment type="caution">
    <text evidence="2">The sequence shown here is derived from an EMBL/GenBank/DDBJ whole genome shotgun (WGS) entry which is preliminary data.</text>
</comment>
<dbReference type="InterPro" id="IPR031355">
    <property type="entry name" value="YBL010C/LAA2-like"/>
</dbReference>